<sequence length="98" mass="11135">MTDMEMEPHIMTQRIWTVSEAKARLSEVLRRAEEEGPQRIGTRRGYLVVSEAEWQRLTAPRPRMGAWMLEHVPQAGALELPSRAEAARPNPFDPRGAA</sequence>
<comment type="similarity">
    <text evidence="1 2">Belongs to the phD/YefM antitoxin family.</text>
</comment>
<reference evidence="4 5" key="1">
    <citation type="submission" date="2018-05" db="EMBL/GenBank/DDBJ databases">
        <title>Acuticoccus sediminis sp. nov., isolated from deep-sea sediment of Indian Ocean.</title>
        <authorList>
            <person name="Liu X."/>
            <person name="Lai Q."/>
            <person name="Du Y."/>
            <person name="Sun F."/>
            <person name="Zhang X."/>
            <person name="Wang S."/>
            <person name="Shao Z."/>
        </authorList>
    </citation>
    <scope>NUCLEOTIDE SEQUENCE [LARGE SCALE GENOMIC DNA]</scope>
    <source>
        <strain evidence="4 5">PTG4-2</strain>
    </source>
</reference>
<gene>
    <name evidence="4" type="ORF">DLJ53_33415</name>
</gene>
<dbReference type="Proteomes" id="UP000249590">
    <property type="component" value="Unassembled WGS sequence"/>
</dbReference>
<dbReference type="RefSeq" id="WP_111352661.1">
    <property type="nucleotide sequence ID" value="NZ_QHHQ01000017.1"/>
</dbReference>
<name>A0A8B2NJF7_9HYPH</name>
<organism evidence="4 5">
    <name type="scientific">Acuticoccus sediminis</name>
    <dbReference type="NCBI Taxonomy" id="2184697"/>
    <lineage>
        <taxon>Bacteria</taxon>
        <taxon>Pseudomonadati</taxon>
        <taxon>Pseudomonadota</taxon>
        <taxon>Alphaproteobacteria</taxon>
        <taxon>Hyphomicrobiales</taxon>
        <taxon>Amorphaceae</taxon>
        <taxon>Acuticoccus</taxon>
    </lineage>
</organism>
<keyword evidence="5" id="KW-1185">Reference proteome</keyword>
<comment type="caution">
    <text evidence="4">The sequence shown here is derived from an EMBL/GenBank/DDBJ whole genome shotgun (WGS) entry which is preliminary data.</text>
</comment>
<dbReference type="Gene3D" id="3.40.1620.10">
    <property type="entry name" value="YefM-like domain"/>
    <property type="match status" value="1"/>
</dbReference>
<evidence type="ECO:0000256" key="1">
    <source>
        <dbReference type="ARBA" id="ARBA00009981"/>
    </source>
</evidence>
<feature type="region of interest" description="Disordered" evidence="3">
    <location>
        <begin position="79"/>
        <end position="98"/>
    </location>
</feature>
<comment type="function">
    <text evidence="2">Antitoxin component of a type II toxin-antitoxin (TA) system.</text>
</comment>
<dbReference type="SUPFAM" id="SSF143120">
    <property type="entry name" value="YefM-like"/>
    <property type="match status" value="1"/>
</dbReference>
<dbReference type="OrthoDB" id="517402at2"/>
<protein>
    <recommendedName>
        <fullName evidence="2">Antitoxin</fullName>
    </recommendedName>
</protein>
<evidence type="ECO:0000313" key="5">
    <source>
        <dbReference type="Proteomes" id="UP000249590"/>
    </source>
</evidence>
<dbReference type="Pfam" id="PF02604">
    <property type="entry name" value="PhdYeFM_antitox"/>
    <property type="match status" value="1"/>
</dbReference>
<proteinExistence type="inferred from homology"/>
<accession>A0A8B2NJF7</accession>
<dbReference type="InterPro" id="IPR036165">
    <property type="entry name" value="YefM-like_sf"/>
</dbReference>
<dbReference type="InterPro" id="IPR006442">
    <property type="entry name" value="Antitoxin_Phd/YefM"/>
</dbReference>
<dbReference type="NCBIfam" id="TIGR01552">
    <property type="entry name" value="phd_fam"/>
    <property type="match status" value="1"/>
</dbReference>
<evidence type="ECO:0000313" key="4">
    <source>
        <dbReference type="EMBL" id="RAH96049.1"/>
    </source>
</evidence>
<dbReference type="EMBL" id="QHHQ01000017">
    <property type="protein sequence ID" value="RAH96049.1"/>
    <property type="molecule type" value="Genomic_DNA"/>
</dbReference>
<evidence type="ECO:0000256" key="3">
    <source>
        <dbReference type="SAM" id="MobiDB-lite"/>
    </source>
</evidence>
<dbReference type="AlphaFoldDB" id="A0A8B2NJF7"/>
<evidence type="ECO:0000256" key="2">
    <source>
        <dbReference type="RuleBase" id="RU362080"/>
    </source>
</evidence>